<evidence type="ECO:0000313" key="3">
    <source>
        <dbReference type="Proteomes" id="UP000299102"/>
    </source>
</evidence>
<feature type="region of interest" description="Disordered" evidence="1">
    <location>
        <begin position="1"/>
        <end position="34"/>
    </location>
</feature>
<feature type="compositionally biased region" description="Polar residues" evidence="1">
    <location>
        <begin position="1"/>
        <end position="12"/>
    </location>
</feature>
<organism evidence="2 3">
    <name type="scientific">Eumeta variegata</name>
    <name type="common">Bagworm moth</name>
    <name type="synonym">Eumeta japonica</name>
    <dbReference type="NCBI Taxonomy" id="151549"/>
    <lineage>
        <taxon>Eukaryota</taxon>
        <taxon>Metazoa</taxon>
        <taxon>Ecdysozoa</taxon>
        <taxon>Arthropoda</taxon>
        <taxon>Hexapoda</taxon>
        <taxon>Insecta</taxon>
        <taxon>Pterygota</taxon>
        <taxon>Neoptera</taxon>
        <taxon>Endopterygota</taxon>
        <taxon>Lepidoptera</taxon>
        <taxon>Glossata</taxon>
        <taxon>Ditrysia</taxon>
        <taxon>Tineoidea</taxon>
        <taxon>Psychidae</taxon>
        <taxon>Oiketicinae</taxon>
        <taxon>Eumeta</taxon>
    </lineage>
</organism>
<dbReference type="AlphaFoldDB" id="A0A4C1W8C8"/>
<dbReference type="EMBL" id="BGZK01000482">
    <property type="protein sequence ID" value="GBP46387.1"/>
    <property type="molecule type" value="Genomic_DNA"/>
</dbReference>
<name>A0A4C1W8C8_EUMVA</name>
<comment type="caution">
    <text evidence="2">The sequence shown here is derived from an EMBL/GenBank/DDBJ whole genome shotgun (WGS) entry which is preliminary data.</text>
</comment>
<evidence type="ECO:0000256" key="1">
    <source>
        <dbReference type="SAM" id="MobiDB-lite"/>
    </source>
</evidence>
<keyword evidence="3" id="KW-1185">Reference proteome</keyword>
<accession>A0A4C1W8C8</accession>
<evidence type="ECO:0000313" key="2">
    <source>
        <dbReference type="EMBL" id="GBP46387.1"/>
    </source>
</evidence>
<feature type="region of interest" description="Disordered" evidence="1">
    <location>
        <begin position="138"/>
        <end position="160"/>
    </location>
</feature>
<gene>
    <name evidence="2" type="ORF">EVAR_36367_1</name>
</gene>
<sequence length="160" mass="17062">MNESSVGASSATAAPPARCGAPREHNSNNSCRVSNSRKVNEIVEQTIANIFFTGVRSVEFSQQKSDNCFRTVAAQVFIGRVAGGGRGTPPRPRPRRPPLSSAFSFPITTSFGRDKRGWNAALKCALLIRPQDLSPHVGPALSGGANGRADGLTRDTPQMR</sequence>
<protein>
    <submittedName>
        <fullName evidence="2">Uncharacterized protein</fullName>
    </submittedName>
</protein>
<reference evidence="2 3" key="1">
    <citation type="journal article" date="2019" name="Commun. Biol.">
        <title>The bagworm genome reveals a unique fibroin gene that provides high tensile strength.</title>
        <authorList>
            <person name="Kono N."/>
            <person name="Nakamura H."/>
            <person name="Ohtoshi R."/>
            <person name="Tomita M."/>
            <person name="Numata K."/>
            <person name="Arakawa K."/>
        </authorList>
    </citation>
    <scope>NUCLEOTIDE SEQUENCE [LARGE SCALE GENOMIC DNA]</scope>
</reference>
<dbReference type="Proteomes" id="UP000299102">
    <property type="component" value="Unassembled WGS sequence"/>
</dbReference>
<proteinExistence type="predicted"/>